<sequence>MLVCDFKDMNSDVWTDSCGEAWTGQFESIVRLRPGGLLMYECPDSPPKIISYPWSMSFTK</sequence>
<evidence type="ECO:0000313" key="1">
    <source>
        <dbReference type="EMBL" id="EPZ35479.1"/>
    </source>
</evidence>
<dbReference type="Proteomes" id="UP000030755">
    <property type="component" value="Unassembled WGS sequence"/>
</dbReference>
<name>A0A075AZA5_ROZAC</name>
<dbReference type="HOGENOM" id="CLU_2943080_0_0_1"/>
<organism evidence="1 2">
    <name type="scientific">Rozella allomycis (strain CSF55)</name>
    <dbReference type="NCBI Taxonomy" id="988480"/>
    <lineage>
        <taxon>Eukaryota</taxon>
        <taxon>Fungi</taxon>
        <taxon>Fungi incertae sedis</taxon>
        <taxon>Cryptomycota</taxon>
        <taxon>Cryptomycota incertae sedis</taxon>
        <taxon>Rozella</taxon>
    </lineage>
</organism>
<protein>
    <submittedName>
        <fullName evidence="1">Uncharacterized protein</fullName>
    </submittedName>
</protein>
<reference evidence="1 2" key="1">
    <citation type="journal article" date="2013" name="Curr. Biol.">
        <title>Shared signatures of parasitism and phylogenomics unite Cryptomycota and microsporidia.</title>
        <authorList>
            <person name="James T.Y."/>
            <person name="Pelin A."/>
            <person name="Bonen L."/>
            <person name="Ahrendt S."/>
            <person name="Sain D."/>
            <person name="Corradi N."/>
            <person name="Stajich J.E."/>
        </authorList>
    </citation>
    <scope>NUCLEOTIDE SEQUENCE [LARGE SCALE GENOMIC DNA]</scope>
    <source>
        <strain evidence="1 2">CSF55</strain>
    </source>
</reference>
<dbReference type="AlphaFoldDB" id="A0A075AZA5"/>
<keyword evidence="2" id="KW-1185">Reference proteome</keyword>
<proteinExistence type="predicted"/>
<gene>
    <name evidence="1" type="ORF">O9G_006104</name>
</gene>
<dbReference type="EMBL" id="KE560828">
    <property type="protein sequence ID" value="EPZ35479.1"/>
    <property type="molecule type" value="Genomic_DNA"/>
</dbReference>
<accession>A0A075AZA5</accession>
<evidence type="ECO:0000313" key="2">
    <source>
        <dbReference type="Proteomes" id="UP000030755"/>
    </source>
</evidence>